<dbReference type="Proteomes" id="UP001642406">
    <property type="component" value="Unassembled WGS sequence"/>
</dbReference>
<evidence type="ECO:0000259" key="2">
    <source>
        <dbReference type="Pfam" id="PF14420"/>
    </source>
</evidence>
<reference evidence="3 4" key="1">
    <citation type="submission" date="2024-01" db="EMBL/GenBank/DDBJ databases">
        <authorList>
            <person name="Allen C."/>
            <person name="Tagirdzhanova G."/>
        </authorList>
    </citation>
    <scope>NUCLEOTIDE SEQUENCE [LARGE SCALE GENOMIC DNA]</scope>
</reference>
<feature type="compositionally biased region" description="Low complexity" evidence="1">
    <location>
        <begin position="104"/>
        <end position="119"/>
    </location>
</feature>
<gene>
    <name evidence="3" type="ORF">SBRCBS47491_009522</name>
</gene>
<dbReference type="Pfam" id="PF14420">
    <property type="entry name" value="Clr5"/>
    <property type="match status" value="1"/>
</dbReference>
<accession>A0ABP0CXV5</accession>
<name>A0ABP0CXV5_9PEZI</name>
<dbReference type="InterPro" id="IPR025676">
    <property type="entry name" value="Clr5_dom"/>
</dbReference>
<evidence type="ECO:0000256" key="1">
    <source>
        <dbReference type="SAM" id="MobiDB-lite"/>
    </source>
</evidence>
<dbReference type="PANTHER" id="PTHR38788">
    <property type="entry name" value="CLR5 DOMAIN-CONTAINING PROTEIN"/>
    <property type="match status" value="1"/>
</dbReference>
<comment type="caution">
    <text evidence="3">The sequence shown here is derived from an EMBL/GenBank/DDBJ whole genome shotgun (WGS) entry which is preliminary data.</text>
</comment>
<dbReference type="PANTHER" id="PTHR38788:SF3">
    <property type="entry name" value="CLR5 DOMAIN-CONTAINING PROTEIN"/>
    <property type="match status" value="1"/>
</dbReference>
<sequence>MFRPEKPEDWELYRAVITSLYEKHTLTEVIEHMKELHFFYATPKQYKTKFREWGLTTKYVRDFEYEELLNQEEQDEYNVRGKRVSHQDVARFRRRKEKSESSKGSKSKSGGRSSSSTSGDATAGDTAQPGYGYEYYDDNAGEGASGGSGAYMMSSSAGGQYVVTGDGSGYMTADGTAVTSAAGGFTGYTYDASGVAGGEVYIDQTGYDQQAGYSQQQAYGKC</sequence>
<evidence type="ECO:0000313" key="4">
    <source>
        <dbReference type="Proteomes" id="UP001642406"/>
    </source>
</evidence>
<protein>
    <recommendedName>
        <fullName evidence="2">Clr5 domain-containing protein</fullName>
    </recommendedName>
</protein>
<keyword evidence="4" id="KW-1185">Reference proteome</keyword>
<proteinExistence type="predicted"/>
<feature type="compositionally biased region" description="Basic and acidic residues" evidence="1">
    <location>
        <begin position="85"/>
        <end position="103"/>
    </location>
</feature>
<dbReference type="EMBL" id="CAWUHC010000152">
    <property type="protein sequence ID" value="CAK7236101.1"/>
    <property type="molecule type" value="Genomic_DNA"/>
</dbReference>
<feature type="region of interest" description="Disordered" evidence="1">
    <location>
        <begin position="74"/>
        <end position="130"/>
    </location>
</feature>
<evidence type="ECO:0000313" key="3">
    <source>
        <dbReference type="EMBL" id="CAK7236101.1"/>
    </source>
</evidence>
<organism evidence="3 4">
    <name type="scientific">Sporothrix bragantina</name>
    <dbReference type="NCBI Taxonomy" id="671064"/>
    <lineage>
        <taxon>Eukaryota</taxon>
        <taxon>Fungi</taxon>
        <taxon>Dikarya</taxon>
        <taxon>Ascomycota</taxon>
        <taxon>Pezizomycotina</taxon>
        <taxon>Sordariomycetes</taxon>
        <taxon>Sordariomycetidae</taxon>
        <taxon>Ophiostomatales</taxon>
        <taxon>Ophiostomataceae</taxon>
        <taxon>Sporothrix</taxon>
    </lineage>
</organism>
<feature type="domain" description="Clr5" evidence="2">
    <location>
        <begin position="7"/>
        <end position="56"/>
    </location>
</feature>